<name>A0ABV9EXC2_9SPHN</name>
<organism evidence="1 2">
    <name type="scientific">Sphingobium tyrosinilyticum</name>
    <dbReference type="NCBI Taxonomy" id="2715436"/>
    <lineage>
        <taxon>Bacteria</taxon>
        <taxon>Pseudomonadati</taxon>
        <taxon>Pseudomonadota</taxon>
        <taxon>Alphaproteobacteria</taxon>
        <taxon>Sphingomonadales</taxon>
        <taxon>Sphingomonadaceae</taxon>
        <taxon>Sphingobium</taxon>
    </lineage>
</organism>
<gene>
    <name evidence="1" type="ORF">ACFO3E_04805</name>
</gene>
<evidence type="ECO:0000313" key="1">
    <source>
        <dbReference type="EMBL" id="MFC4593509.1"/>
    </source>
</evidence>
<comment type="caution">
    <text evidence="1">The sequence shown here is derived from an EMBL/GenBank/DDBJ whole genome shotgun (WGS) entry which is preliminary data.</text>
</comment>
<dbReference type="EMBL" id="JBHSFZ010000006">
    <property type="protein sequence ID" value="MFC4593509.1"/>
    <property type="molecule type" value="Genomic_DNA"/>
</dbReference>
<accession>A0ABV9EXC2</accession>
<dbReference type="Proteomes" id="UP001595957">
    <property type="component" value="Unassembled WGS sequence"/>
</dbReference>
<proteinExistence type="predicted"/>
<sequence>MTEGLGDQHPTARQLQAEANRLRLGAEALDRASANRSPLDTPEAHALKVAKMARKLDSEVKAYFNRSAQIWAAGRSDVQQRIDDKVNLRPDAFASEIRAAFRSLPVKKQGQLIQDLVDGNRGPELAAIVRAPSVLTGITDAQRQAYEQMIVAKHAAAEQDELAQVDEIYEAVSTMSRAAGDMARSFIDPGALSNIERADAAASEARSAFDQSFQ</sequence>
<keyword evidence="2" id="KW-1185">Reference proteome</keyword>
<evidence type="ECO:0000313" key="2">
    <source>
        <dbReference type="Proteomes" id="UP001595957"/>
    </source>
</evidence>
<protein>
    <submittedName>
        <fullName evidence="1">Uncharacterized protein</fullName>
    </submittedName>
</protein>
<reference evidence="2" key="1">
    <citation type="journal article" date="2019" name="Int. J. Syst. Evol. Microbiol.">
        <title>The Global Catalogue of Microorganisms (GCM) 10K type strain sequencing project: providing services to taxonomists for standard genome sequencing and annotation.</title>
        <authorList>
            <consortium name="The Broad Institute Genomics Platform"/>
            <consortium name="The Broad Institute Genome Sequencing Center for Infectious Disease"/>
            <person name="Wu L."/>
            <person name="Ma J."/>
        </authorList>
    </citation>
    <scope>NUCLEOTIDE SEQUENCE [LARGE SCALE GENOMIC DNA]</scope>
    <source>
        <strain evidence="2">NBRC 103632</strain>
    </source>
</reference>